<evidence type="ECO:0000313" key="1">
    <source>
        <dbReference type="EMBL" id="ODN68418.1"/>
    </source>
</evidence>
<organism evidence="1 2">
    <name type="scientific">Methylobrevis pamukkalensis</name>
    <dbReference type="NCBI Taxonomy" id="1439726"/>
    <lineage>
        <taxon>Bacteria</taxon>
        <taxon>Pseudomonadati</taxon>
        <taxon>Pseudomonadota</taxon>
        <taxon>Alphaproteobacteria</taxon>
        <taxon>Hyphomicrobiales</taxon>
        <taxon>Pleomorphomonadaceae</taxon>
        <taxon>Methylobrevis</taxon>
    </lineage>
</organism>
<dbReference type="Proteomes" id="UP000094622">
    <property type="component" value="Unassembled WGS sequence"/>
</dbReference>
<dbReference type="EMBL" id="MCRJ01000184">
    <property type="protein sequence ID" value="ODN68418.1"/>
    <property type="molecule type" value="Genomic_DNA"/>
</dbReference>
<dbReference type="RefSeq" id="WP_069308389.1">
    <property type="nucleotide sequence ID" value="NZ_MCRJ01000184.1"/>
</dbReference>
<accession>A0A1E3GWH4</accession>
<keyword evidence="2" id="KW-1185">Reference proteome</keyword>
<gene>
    <name evidence="1" type="ORF">A6302_04283</name>
</gene>
<protein>
    <recommendedName>
        <fullName evidence="3">DUF3563 domain-containing protein</fullName>
    </recommendedName>
</protein>
<evidence type="ECO:0008006" key="3">
    <source>
        <dbReference type="Google" id="ProtNLM"/>
    </source>
</evidence>
<reference evidence="1 2" key="1">
    <citation type="submission" date="2016-07" db="EMBL/GenBank/DDBJ databases">
        <title>Draft Genome Sequence of Methylobrevis pamukkalensis PK2.</title>
        <authorList>
            <person name="Vasilenko O.V."/>
            <person name="Doronina N.V."/>
            <person name="Shmareva M.N."/>
            <person name="Tarlachkov S.V."/>
            <person name="Mustakhimov I."/>
            <person name="Trotsenko Y.A."/>
        </authorList>
    </citation>
    <scope>NUCLEOTIDE SEQUENCE [LARGE SCALE GENOMIC DNA]</scope>
    <source>
        <strain evidence="1 2">PK2</strain>
    </source>
</reference>
<dbReference type="Pfam" id="PF12086">
    <property type="entry name" value="DUF3563"/>
    <property type="match status" value="1"/>
</dbReference>
<proteinExistence type="predicted"/>
<dbReference type="InterPro" id="IPR021946">
    <property type="entry name" value="DUF3563"/>
</dbReference>
<dbReference type="AlphaFoldDB" id="A0A1E3GWH4"/>
<sequence length="52" mass="6269">MFAPITKFRNAVRKITSHDPEMAYLNGSYDAIDLERRQREIDAGKFRTRRYY</sequence>
<dbReference type="OrthoDB" id="8451584at2"/>
<comment type="caution">
    <text evidence="1">The sequence shown here is derived from an EMBL/GenBank/DDBJ whole genome shotgun (WGS) entry which is preliminary data.</text>
</comment>
<name>A0A1E3GWH4_9HYPH</name>
<evidence type="ECO:0000313" key="2">
    <source>
        <dbReference type="Proteomes" id="UP000094622"/>
    </source>
</evidence>